<dbReference type="Gene3D" id="2.40.160.110">
    <property type="match status" value="1"/>
</dbReference>
<evidence type="ECO:0000256" key="12">
    <source>
        <dbReference type="ARBA" id="ARBA00048751"/>
    </source>
</evidence>
<evidence type="ECO:0000256" key="11">
    <source>
        <dbReference type="ARBA" id="ARBA00048255"/>
    </source>
</evidence>
<dbReference type="InterPro" id="IPR002123">
    <property type="entry name" value="Plipid/glycerol_acylTrfase"/>
</dbReference>
<evidence type="ECO:0000256" key="13">
    <source>
        <dbReference type="ARBA" id="ARBA00048978"/>
    </source>
</evidence>
<evidence type="ECO:0000256" key="5">
    <source>
        <dbReference type="ARBA" id="ARBA00022679"/>
    </source>
</evidence>
<comment type="similarity">
    <text evidence="2">Belongs to the vacuolar ATPase subunit S1 family.</text>
</comment>
<dbReference type="Pfam" id="PF05827">
    <property type="entry name" value="VAS1_LD"/>
    <property type="match status" value="1"/>
</dbReference>
<dbReference type="Proteomes" id="UP001178461">
    <property type="component" value="Chromosome 17"/>
</dbReference>
<organism evidence="17 18">
    <name type="scientific">Podarcis lilfordi</name>
    <name type="common">Lilford's wall lizard</name>
    <dbReference type="NCBI Taxonomy" id="74358"/>
    <lineage>
        <taxon>Eukaryota</taxon>
        <taxon>Metazoa</taxon>
        <taxon>Chordata</taxon>
        <taxon>Craniata</taxon>
        <taxon>Vertebrata</taxon>
        <taxon>Euteleostomi</taxon>
        <taxon>Lepidosauria</taxon>
        <taxon>Squamata</taxon>
        <taxon>Bifurcata</taxon>
        <taxon>Unidentata</taxon>
        <taxon>Episquamata</taxon>
        <taxon>Laterata</taxon>
        <taxon>Lacertibaenia</taxon>
        <taxon>Lacertidae</taxon>
        <taxon>Podarcis</taxon>
    </lineage>
</organism>
<evidence type="ECO:0000313" key="17">
    <source>
        <dbReference type="EMBL" id="CAI5796034.1"/>
    </source>
</evidence>
<dbReference type="PANTHER" id="PTHR12471">
    <property type="entry name" value="VACUOLAR ATP SYNTHASE SUBUNIT S1"/>
    <property type="match status" value="1"/>
</dbReference>
<keyword evidence="9 15" id="KW-0472">Membrane</keyword>
<feature type="domain" description="Phospholipid/glycerol acyltransferase" evidence="16">
    <location>
        <begin position="105"/>
        <end position="229"/>
    </location>
</feature>
<dbReference type="AlphaFoldDB" id="A0AA35LI69"/>
<dbReference type="GO" id="GO:0030659">
    <property type="term" value="C:cytoplasmic vesicle membrane"/>
    <property type="evidence" value="ECO:0007669"/>
    <property type="project" value="UniProtKB-ARBA"/>
</dbReference>
<dbReference type="PANTHER" id="PTHR12471:SF2">
    <property type="entry name" value="V-TYPE PROTON ATPASE SUBUNIT S1"/>
    <property type="match status" value="1"/>
</dbReference>
<evidence type="ECO:0000256" key="2">
    <source>
        <dbReference type="ARBA" id="ARBA00009037"/>
    </source>
</evidence>
<sequence>MGRLQHLAEAPIVRVTLNHHPLAGGAGGTADTLTSRIARDGKMPLEVKWPFPRAPHLPWNLASRVVMGLVGTYSCFWTRYMNQLNVHNKEVLYELIEKRQEGIPLLTVCNHQSCMDDPHLWGILKLRHVWNLQKMRWTPTAADICFTKELHSRFFSLGRCVPVCRGDGVYQKGMDYILEKLNHGDWVHVFPEGKVNMTQEFMRFKWGIGRLLAECRLHPIILPLWHVGMNDVLPNAPPYVPRAGQKITVLIGKPFSARPLLEHLRAENKSAMEMRKALTDFIQEEIQALKDQAERLHQTFKLQGYSLWSPLAVPHEGHVVTETQLAALLDSALDGGPHNVLLFLQEKLSVEDFTAYGGVFGNKPDSAFPNLENALGAAPSSLVLPSVDWFAASAVPAFLKAKLGISPLHVDQNTLQELRLNASLPALLLIRLPYATGSSLMAPKEVLTSNDEILGQVLSALQSEDIPYTAILTALRPSRVVRDISDMVPERLGRQLLQKETVAAPLRFPVTGTPQILFWASNFSVAFNGTTWHDLTNLTFGEQRSVNVDESKWTSNASELVLKYSNVGGFPLKITFRMTNMLYPVSARYWFTLHNVELVRPQNPPALFNATQIVAPSDYSFACTYVTSHPTSSEAMLIPNNSFASQWKVLMVNFQIQSYNVTGERFSYASDCAGFFSHGIWMGLLTSLLLVAIFTYGLHMVMSLKTMDRFDDPKGPTISVPQTE</sequence>
<keyword evidence="8" id="KW-0443">Lipid metabolism</keyword>
<dbReference type="GO" id="GO:0012505">
    <property type="term" value="C:endomembrane system"/>
    <property type="evidence" value="ECO:0007669"/>
    <property type="project" value="UniProtKB-ARBA"/>
</dbReference>
<dbReference type="InterPro" id="IPR008388">
    <property type="entry name" value="Ac45_acc_su"/>
</dbReference>
<evidence type="ECO:0000256" key="9">
    <source>
        <dbReference type="ARBA" id="ARBA00023136"/>
    </source>
</evidence>
<dbReference type="InterPro" id="IPR046756">
    <property type="entry name" value="VAS1/VOA1_TM"/>
</dbReference>
<dbReference type="InterPro" id="IPR046755">
    <property type="entry name" value="VAS1_LD"/>
</dbReference>
<reference evidence="17" key="1">
    <citation type="submission" date="2022-12" db="EMBL/GenBank/DDBJ databases">
        <authorList>
            <person name="Alioto T."/>
            <person name="Alioto T."/>
            <person name="Gomez Garrido J."/>
        </authorList>
    </citation>
    <scope>NUCLEOTIDE SEQUENCE</scope>
</reference>
<keyword evidence="7 15" id="KW-1133">Transmembrane helix</keyword>
<proteinExistence type="inferred from homology"/>
<evidence type="ECO:0000256" key="4">
    <source>
        <dbReference type="ARBA" id="ARBA00020499"/>
    </source>
</evidence>
<keyword evidence="10" id="KW-0012">Acyltransferase</keyword>
<comment type="subcellular location">
    <subcellularLocation>
        <location evidence="1">Membrane</location>
        <topology evidence="1">Single-pass membrane protein</topology>
    </subcellularLocation>
</comment>
<evidence type="ECO:0000256" key="6">
    <source>
        <dbReference type="ARBA" id="ARBA00022692"/>
    </source>
</evidence>
<evidence type="ECO:0000256" key="8">
    <source>
        <dbReference type="ARBA" id="ARBA00023098"/>
    </source>
</evidence>
<evidence type="ECO:0000256" key="10">
    <source>
        <dbReference type="ARBA" id="ARBA00023315"/>
    </source>
</evidence>
<comment type="catalytic activity">
    <reaction evidence="14">
        <text>1,2-di-(9Z-octadecenoyl)-sn-glycero-3-phosphocholine + 1-hexadecanoyl-sn-glycero-3-phosphocholine = 1-hexadecanoyl-2-(9Z-octadecenoyl)-sn-glycero-3-phosphocholine + 1-(9Z-octadecenoyl)-sn-glycero-3-phosphocholine</text>
        <dbReference type="Rhea" id="RHEA:43816"/>
        <dbReference type="ChEBI" id="CHEBI:28610"/>
        <dbReference type="ChEBI" id="CHEBI:72998"/>
        <dbReference type="ChEBI" id="CHEBI:73001"/>
        <dbReference type="ChEBI" id="CHEBI:74669"/>
    </reaction>
    <physiologicalReaction direction="left-to-right" evidence="14">
        <dbReference type="Rhea" id="RHEA:43817"/>
    </physiologicalReaction>
    <physiologicalReaction direction="right-to-left" evidence="14">
        <dbReference type="Rhea" id="RHEA:43818"/>
    </physiologicalReaction>
</comment>
<comment type="catalytic activity">
    <reaction evidence="13">
        <text>1-hexadecanoyl-2-(9Z,12Z-octadecadienoyl)-sn-glycero-3-phospho-(1'-sn-glycerol) + 1-(9Z-octadecenoyl)-sn-glycero-3-phosphate = 1-(9Z)-octadecenoyl-2-(9Z,12Z)-octadecadienoyl-sn-glycero-3-phosphate + 1-hexadecanoyl-sn-glycero-3-phospho-(1'-sn-glycerol)</text>
        <dbReference type="Rhea" id="RHEA:67752"/>
        <dbReference type="ChEBI" id="CHEBI:72840"/>
        <dbReference type="ChEBI" id="CHEBI:74544"/>
        <dbReference type="ChEBI" id="CHEBI:74563"/>
        <dbReference type="ChEBI" id="CHEBI:75158"/>
    </reaction>
    <physiologicalReaction direction="left-to-right" evidence="13">
        <dbReference type="Rhea" id="RHEA:67753"/>
    </physiologicalReaction>
    <physiologicalReaction direction="right-to-left" evidence="13">
        <dbReference type="Rhea" id="RHEA:67754"/>
    </physiologicalReaction>
</comment>
<dbReference type="GO" id="GO:0030641">
    <property type="term" value="P:regulation of cellular pH"/>
    <property type="evidence" value="ECO:0007669"/>
    <property type="project" value="TreeGrafter"/>
</dbReference>
<comment type="catalytic activity">
    <reaction evidence="12">
        <text>a 1-acyl-sn-glycero-3-phosphate + a 1,2-diacyl-sn-glycero-3-phospho-(1'-sn-glycerol) = 1-acyl-sn-glycero-3-phospho-(1'-sn-glycerol) + a 1,2-diacyl-sn-glycero-3-phosphate</text>
        <dbReference type="Rhea" id="RHEA:67748"/>
        <dbReference type="ChEBI" id="CHEBI:57970"/>
        <dbReference type="ChEBI" id="CHEBI:58608"/>
        <dbReference type="ChEBI" id="CHEBI:64716"/>
        <dbReference type="ChEBI" id="CHEBI:64840"/>
    </reaction>
    <physiologicalReaction direction="left-to-right" evidence="12">
        <dbReference type="Rhea" id="RHEA:67749"/>
    </physiologicalReaction>
    <physiologicalReaction direction="right-to-left" evidence="12">
        <dbReference type="Rhea" id="RHEA:67750"/>
    </physiologicalReaction>
</comment>
<evidence type="ECO:0000256" key="15">
    <source>
        <dbReference type="SAM" id="Phobius"/>
    </source>
</evidence>
<keyword evidence="18" id="KW-1185">Reference proteome</keyword>
<evidence type="ECO:0000259" key="16">
    <source>
        <dbReference type="SMART" id="SM00563"/>
    </source>
</evidence>
<dbReference type="EMBL" id="OX395142">
    <property type="protein sequence ID" value="CAI5796034.1"/>
    <property type="molecule type" value="Genomic_DNA"/>
</dbReference>
<dbReference type="Pfam" id="PF20520">
    <property type="entry name" value="Ac45-VOA1_TM"/>
    <property type="match status" value="1"/>
</dbReference>
<dbReference type="GO" id="GO:0001671">
    <property type="term" value="F:ATPase activator activity"/>
    <property type="evidence" value="ECO:0007669"/>
    <property type="project" value="TreeGrafter"/>
</dbReference>
<gene>
    <name evidence="17" type="ORF">PODLI_1B002191</name>
</gene>
<comment type="catalytic activity">
    <reaction evidence="11">
        <text>1-hexadecanoyl-2-(9Z,12Z-octadecadienoyl)-sn-glycero-3-phosphocholine + 1-hexadecanoyl-sn-glycero-3-phosphocholine = 2-(9Z,12Z-octadecadienoyl)-sn-glycero-3-phosphocholine + 1,2-dihexadecanoyl-sn-glycero-3-phosphocholine</text>
        <dbReference type="Rhea" id="RHEA:68988"/>
        <dbReference type="ChEBI" id="CHEBI:72998"/>
        <dbReference type="ChEBI" id="CHEBI:72999"/>
        <dbReference type="ChEBI" id="CHEBI:73002"/>
        <dbReference type="ChEBI" id="CHEBI:76084"/>
    </reaction>
    <physiologicalReaction direction="left-to-right" evidence="11">
        <dbReference type="Rhea" id="RHEA:68989"/>
    </physiologicalReaction>
    <physiologicalReaction direction="right-to-left" evidence="11">
        <dbReference type="Rhea" id="RHEA:68990"/>
    </physiologicalReaction>
</comment>
<keyword evidence="6 15" id="KW-0812">Transmembrane</keyword>
<dbReference type="FunFam" id="2.40.160.110:FF:000003">
    <property type="entry name" value="ATPase H+ transporting accessory protein 1"/>
    <property type="match status" value="1"/>
</dbReference>
<evidence type="ECO:0000256" key="3">
    <source>
        <dbReference type="ARBA" id="ARBA00010524"/>
    </source>
</evidence>
<dbReference type="GO" id="GO:0006644">
    <property type="term" value="P:phospholipid metabolic process"/>
    <property type="evidence" value="ECO:0007669"/>
    <property type="project" value="InterPro"/>
</dbReference>
<dbReference type="PRINTS" id="PR00979">
    <property type="entry name" value="TAFAZZIN"/>
</dbReference>
<comment type="similarity">
    <text evidence="3">Belongs to the taffazin family.</text>
</comment>
<dbReference type="SUPFAM" id="SSF69593">
    <property type="entry name" value="Glycerol-3-phosphate (1)-acyltransferase"/>
    <property type="match status" value="1"/>
</dbReference>
<keyword evidence="5" id="KW-0808">Transferase</keyword>
<evidence type="ECO:0000256" key="7">
    <source>
        <dbReference type="ARBA" id="ARBA00022989"/>
    </source>
</evidence>
<feature type="transmembrane region" description="Helical" evidence="15">
    <location>
        <begin position="680"/>
        <end position="699"/>
    </location>
</feature>
<dbReference type="InterPro" id="IPR000872">
    <property type="entry name" value="Tafazzin"/>
</dbReference>
<name>A0AA35LI69_9SAUR</name>
<evidence type="ECO:0000256" key="14">
    <source>
        <dbReference type="ARBA" id="ARBA00049543"/>
    </source>
</evidence>
<dbReference type="CDD" id="cd07989">
    <property type="entry name" value="LPLAT_AGPAT-like"/>
    <property type="match status" value="1"/>
</dbReference>
<protein>
    <recommendedName>
        <fullName evidence="4">Tafazzin</fullName>
    </recommendedName>
</protein>
<evidence type="ECO:0000256" key="1">
    <source>
        <dbReference type="ARBA" id="ARBA00004167"/>
    </source>
</evidence>
<dbReference type="GO" id="GO:0016746">
    <property type="term" value="F:acyltransferase activity"/>
    <property type="evidence" value="ECO:0007669"/>
    <property type="project" value="UniProtKB-KW"/>
</dbReference>
<evidence type="ECO:0000313" key="18">
    <source>
        <dbReference type="Proteomes" id="UP001178461"/>
    </source>
</evidence>
<accession>A0AA35LI69</accession>
<dbReference type="GO" id="GO:0098588">
    <property type="term" value="C:bounding membrane of organelle"/>
    <property type="evidence" value="ECO:0007669"/>
    <property type="project" value="UniProtKB-ARBA"/>
</dbReference>
<dbReference type="GO" id="GO:0033176">
    <property type="term" value="C:proton-transporting V-type ATPase complex"/>
    <property type="evidence" value="ECO:0007669"/>
    <property type="project" value="TreeGrafter"/>
</dbReference>
<dbReference type="SMART" id="SM00563">
    <property type="entry name" value="PlsC"/>
    <property type="match status" value="1"/>
</dbReference>
<dbReference type="Pfam" id="PF01553">
    <property type="entry name" value="Acyltransferase"/>
    <property type="match status" value="1"/>
</dbReference>